<feature type="domain" description="Lon proteolytic" evidence="15">
    <location>
        <begin position="601"/>
        <end position="782"/>
    </location>
</feature>
<protein>
    <recommendedName>
        <fullName evidence="9 10">Lon protease</fullName>
        <ecNumber evidence="9 10">3.4.21.53</ecNumber>
    </recommendedName>
    <alternativeName>
        <fullName evidence="9">ATP-dependent protease La</fullName>
    </alternativeName>
</protein>
<dbReference type="HOGENOM" id="CLU_004109_4_3_12"/>
<sequence>MGQETTTNSAEAIRYPLLPLRDMVIFPGSVTSIFVGREKSMEATRRAMDSDRRILLATQRNAEITIPGLSDLYETAVAGEILQLLKMPDNTYKVLIEGLSRVKLVDVDSSDETCPYAVAVFARSAEPEGEKEQHLYEKSVIKLIDAFERLNEQQTFLSVEAWRELRAKNQPERLIFAVAESLRIPFVELQDILGTDSLWERAEKVKAAMENQLELSRLEGQIHDKVRAQLDKMQRQYYLQEQIKAIRDEMGETEPDEFETLRKRAKAKTWPDDIRQKAESEIRKLEKMPPMSAESGVIRNYLDWLLDLPFSEATTDNADIAQAEKILEESHYGLEKIKDRILEFIAVRQLSPEPRGPILCLSGPPGVGKTSLARSLADSLGRKFVRIALGGVRDEAEIRGHRRTYIGSMPGRIIAALKKAKVNNPVILLDEIDKISSDFRGNPAAALLEVLDPEQNKEFTDHYLDLPFDLSKALFVATANVTHSIPEPLLDRLEIIQLSGYTEMEKIQIANKYLIPRQIDENGIKGVELEYTNKSLAYIIRHYTKEAGVRQFERELAQIGRKIAREVVEKKNDTATFALDKQKIIQYLGPAKYLYTRKESENPVGKVSGLAWTSAGGDILNIEVAFAHGKGNLSLTGNLGDVMKESASTALGFVRSQAHFLGLSPDFFEKNDIFIHVPEGAIPKDGPSAGITLVTAIISALTQRGVLSHIAMTGEVTLRGNVLPIGGLKEKVLAAFRGGITHVICPKDNQKDFEEIPASIRQQMQFSFVSHVREVIVLALVQGSSIFQEKSGLAFYATHLTGAAAAPIATGPTTTQPM</sequence>
<dbReference type="SUPFAM" id="SSF88697">
    <property type="entry name" value="PUA domain-like"/>
    <property type="match status" value="1"/>
</dbReference>
<accession>I4B5M8</accession>
<evidence type="ECO:0000313" key="18">
    <source>
        <dbReference type="Proteomes" id="UP000006048"/>
    </source>
</evidence>
<dbReference type="PRINTS" id="PR00830">
    <property type="entry name" value="ENDOLAPTASE"/>
</dbReference>
<keyword evidence="2 9" id="KW-0963">Cytoplasm</keyword>
<evidence type="ECO:0000256" key="14">
    <source>
        <dbReference type="RuleBase" id="RU000591"/>
    </source>
</evidence>
<dbReference type="GO" id="GO:0004252">
    <property type="term" value="F:serine-type endopeptidase activity"/>
    <property type="evidence" value="ECO:0007669"/>
    <property type="project" value="UniProtKB-UniRule"/>
</dbReference>
<dbReference type="SMART" id="SM00382">
    <property type="entry name" value="AAA"/>
    <property type="match status" value="1"/>
</dbReference>
<dbReference type="InterPro" id="IPR003111">
    <property type="entry name" value="Lon_prtase_N"/>
</dbReference>
<comment type="induction">
    <text evidence="9">By heat shock.</text>
</comment>
<evidence type="ECO:0000256" key="3">
    <source>
        <dbReference type="ARBA" id="ARBA00022670"/>
    </source>
</evidence>
<feature type="active site" evidence="9 11">
    <location>
        <position position="731"/>
    </location>
</feature>
<evidence type="ECO:0000256" key="2">
    <source>
        <dbReference type="ARBA" id="ARBA00022490"/>
    </source>
</evidence>
<dbReference type="Pfam" id="PF22667">
    <property type="entry name" value="Lon_lid"/>
    <property type="match status" value="1"/>
</dbReference>
<dbReference type="Pfam" id="PF02190">
    <property type="entry name" value="LON_substr_bdg"/>
    <property type="match status" value="1"/>
</dbReference>
<dbReference type="RefSeq" id="WP_014803092.1">
    <property type="nucleotide sequence ID" value="NC_018020.1"/>
</dbReference>
<feature type="binding site" evidence="9 12">
    <location>
        <begin position="363"/>
        <end position="370"/>
    </location>
    <ligand>
        <name>ATP</name>
        <dbReference type="ChEBI" id="CHEBI:30616"/>
    </ligand>
</feature>
<dbReference type="GO" id="GO:0016887">
    <property type="term" value="F:ATP hydrolysis activity"/>
    <property type="evidence" value="ECO:0007669"/>
    <property type="project" value="UniProtKB-UniRule"/>
</dbReference>
<keyword evidence="7 9" id="KW-0067">ATP-binding</keyword>
<dbReference type="Pfam" id="PF00004">
    <property type="entry name" value="AAA"/>
    <property type="match status" value="1"/>
</dbReference>
<comment type="subunit">
    <text evidence="9 10">Homohexamer. Organized in a ring with a central cavity.</text>
</comment>
<dbReference type="Gene3D" id="2.30.130.40">
    <property type="entry name" value="LON domain-like"/>
    <property type="match status" value="1"/>
</dbReference>
<dbReference type="Gene3D" id="3.30.230.10">
    <property type="match status" value="1"/>
</dbReference>
<evidence type="ECO:0000259" key="16">
    <source>
        <dbReference type="PROSITE" id="PS51787"/>
    </source>
</evidence>
<dbReference type="GO" id="GO:0004176">
    <property type="term" value="F:ATP-dependent peptidase activity"/>
    <property type="evidence" value="ECO:0007669"/>
    <property type="project" value="UniProtKB-UniRule"/>
</dbReference>
<dbReference type="PIRSF" id="PIRSF001174">
    <property type="entry name" value="Lon_proteas"/>
    <property type="match status" value="1"/>
</dbReference>
<dbReference type="SUPFAM" id="SSF54211">
    <property type="entry name" value="Ribosomal protein S5 domain 2-like"/>
    <property type="match status" value="1"/>
</dbReference>
<dbReference type="InterPro" id="IPR014721">
    <property type="entry name" value="Ribsml_uS5_D2-typ_fold_subgr"/>
</dbReference>
<dbReference type="PROSITE" id="PS51786">
    <property type="entry name" value="LON_PROTEOLYTIC"/>
    <property type="match status" value="1"/>
</dbReference>
<dbReference type="PANTHER" id="PTHR10046">
    <property type="entry name" value="ATP DEPENDENT LON PROTEASE FAMILY MEMBER"/>
    <property type="match status" value="1"/>
</dbReference>
<feature type="active site" evidence="9 11">
    <location>
        <position position="688"/>
    </location>
</feature>
<dbReference type="PROSITE" id="PS01046">
    <property type="entry name" value="LON_SER"/>
    <property type="match status" value="1"/>
</dbReference>
<dbReference type="GO" id="GO:0005737">
    <property type="term" value="C:cytoplasm"/>
    <property type="evidence" value="ECO:0007669"/>
    <property type="project" value="UniProtKB-SubCell"/>
</dbReference>
<keyword evidence="3 9" id="KW-0645">Protease</keyword>
<keyword evidence="18" id="KW-1185">Reference proteome</keyword>
<dbReference type="InterPro" id="IPR027065">
    <property type="entry name" value="Lon_Prtase"/>
</dbReference>
<dbReference type="Pfam" id="PF05362">
    <property type="entry name" value="Lon_C"/>
    <property type="match status" value="1"/>
</dbReference>
<evidence type="ECO:0000256" key="13">
    <source>
        <dbReference type="PROSITE-ProRule" id="PRU01122"/>
    </source>
</evidence>
<reference evidence="17 18" key="1">
    <citation type="submission" date="2012-06" db="EMBL/GenBank/DDBJ databases">
        <title>The complete chromosome of genome of Turneriella parva DSM 21527.</title>
        <authorList>
            <consortium name="US DOE Joint Genome Institute (JGI-PGF)"/>
            <person name="Lucas S."/>
            <person name="Han J."/>
            <person name="Lapidus A."/>
            <person name="Bruce D."/>
            <person name="Goodwin L."/>
            <person name="Pitluck S."/>
            <person name="Peters L."/>
            <person name="Kyrpides N."/>
            <person name="Mavromatis K."/>
            <person name="Ivanova N."/>
            <person name="Mikhailova N."/>
            <person name="Chertkov O."/>
            <person name="Detter J.C."/>
            <person name="Tapia R."/>
            <person name="Han C."/>
            <person name="Land M."/>
            <person name="Hauser L."/>
            <person name="Markowitz V."/>
            <person name="Cheng J.-F."/>
            <person name="Hugenholtz P."/>
            <person name="Woyke T."/>
            <person name="Wu D."/>
            <person name="Gronow S."/>
            <person name="Wellnitz S."/>
            <person name="Brambilla E."/>
            <person name="Klenk H.-P."/>
            <person name="Eisen J.A."/>
        </authorList>
    </citation>
    <scope>NUCLEOTIDE SEQUENCE [LARGE SCALE GENOMIC DNA]</scope>
    <source>
        <strain evidence="18">ATCC BAA-1111 / DSM 21527 / NCTC 11395 / H</strain>
    </source>
</reference>
<dbReference type="OrthoDB" id="9803599at2"/>
<dbReference type="PROSITE" id="PS51787">
    <property type="entry name" value="LON_N"/>
    <property type="match status" value="1"/>
</dbReference>
<dbReference type="SUPFAM" id="SSF52540">
    <property type="entry name" value="P-loop containing nucleoside triphosphate hydrolases"/>
    <property type="match status" value="1"/>
</dbReference>
<evidence type="ECO:0000256" key="1">
    <source>
        <dbReference type="ARBA" id="ARBA00004496"/>
    </source>
</evidence>
<dbReference type="GO" id="GO:0006515">
    <property type="term" value="P:protein quality control for misfolded or incompletely synthesized proteins"/>
    <property type="evidence" value="ECO:0007669"/>
    <property type="project" value="UniProtKB-UniRule"/>
</dbReference>
<evidence type="ECO:0000259" key="15">
    <source>
        <dbReference type="PROSITE" id="PS51786"/>
    </source>
</evidence>
<dbReference type="PATRIC" id="fig|869212.3.peg.1941"/>
<dbReference type="Proteomes" id="UP000006048">
    <property type="component" value="Chromosome"/>
</dbReference>
<dbReference type="Gene3D" id="3.40.50.300">
    <property type="entry name" value="P-loop containing nucleotide triphosphate hydrolases"/>
    <property type="match status" value="1"/>
</dbReference>
<dbReference type="EMBL" id="CP002959">
    <property type="protein sequence ID" value="AFM12585.1"/>
    <property type="molecule type" value="Genomic_DNA"/>
</dbReference>
<dbReference type="NCBIfam" id="TIGR00763">
    <property type="entry name" value="lon"/>
    <property type="match status" value="1"/>
</dbReference>
<dbReference type="EC" id="3.4.21.53" evidence="9 10"/>
<dbReference type="InterPro" id="IPR008268">
    <property type="entry name" value="Peptidase_S16_AS"/>
</dbReference>
<keyword evidence="8 9" id="KW-0346">Stress response</keyword>
<evidence type="ECO:0000256" key="12">
    <source>
        <dbReference type="PIRSR" id="PIRSR001174-2"/>
    </source>
</evidence>
<evidence type="ECO:0000313" key="17">
    <source>
        <dbReference type="EMBL" id="AFM12585.1"/>
    </source>
</evidence>
<organism evidence="17 18">
    <name type="scientific">Turneriella parva (strain ATCC BAA-1111 / DSM 21527 / NCTC 11395 / H)</name>
    <name type="common">Leptospira parva</name>
    <dbReference type="NCBI Taxonomy" id="869212"/>
    <lineage>
        <taxon>Bacteria</taxon>
        <taxon>Pseudomonadati</taxon>
        <taxon>Spirochaetota</taxon>
        <taxon>Spirochaetia</taxon>
        <taxon>Leptospirales</taxon>
        <taxon>Leptospiraceae</taxon>
        <taxon>Turneriella</taxon>
    </lineage>
</organism>
<evidence type="ECO:0000256" key="10">
    <source>
        <dbReference type="PIRNR" id="PIRNR001174"/>
    </source>
</evidence>
<dbReference type="InterPro" id="IPR054594">
    <property type="entry name" value="Lon_lid"/>
</dbReference>
<dbReference type="STRING" id="869212.Turpa_1938"/>
<evidence type="ECO:0000256" key="7">
    <source>
        <dbReference type="ARBA" id="ARBA00022840"/>
    </source>
</evidence>
<evidence type="ECO:0000256" key="5">
    <source>
        <dbReference type="ARBA" id="ARBA00022801"/>
    </source>
</evidence>
<evidence type="ECO:0000256" key="9">
    <source>
        <dbReference type="HAMAP-Rule" id="MF_01973"/>
    </source>
</evidence>
<gene>
    <name evidence="9" type="primary">lon</name>
    <name evidence="17" type="ordered locus">Turpa_1938</name>
</gene>
<evidence type="ECO:0000256" key="11">
    <source>
        <dbReference type="PIRSR" id="PIRSR001174-1"/>
    </source>
</evidence>
<dbReference type="MEROPS" id="S16.001"/>
<dbReference type="Gene3D" id="1.20.58.1480">
    <property type="match status" value="1"/>
</dbReference>
<dbReference type="GO" id="GO:0043565">
    <property type="term" value="F:sequence-specific DNA binding"/>
    <property type="evidence" value="ECO:0007669"/>
    <property type="project" value="UniProtKB-UniRule"/>
</dbReference>
<dbReference type="SMART" id="SM00464">
    <property type="entry name" value="LON"/>
    <property type="match status" value="1"/>
</dbReference>
<comment type="subcellular location">
    <subcellularLocation>
        <location evidence="1 9 10">Cytoplasm</location>
    </subcellularLocation>
</comment>
<dbReference type="AlphaFoldDB" id="I4B5M8"/>
<keyword evidence="4 9" id="KW-0547">Nucleotide-binding</keyword>
<dbReference type="Gene3D" id="1.20.5.5270">
    <property type="match status" value="1"/>
</dbReference>
<dbReference type="FunFam" id="1.20.5.5270:FF:000002">
    <property type="entry name" value="Lon protease homolog"/>
    <property type="match status" value="1"/>
</dbReference>
<evidence type="ECO:0000256" key="4">
    <source>
        <dbReference type="ARBA" id="ARBA00022741"/>
    </source>
</evidence>
<evidence type="ECO:0000256" key="6">
    <source>
        <dbReference type="ARBA" id="ARBA00022825"/>
    </source>
</evidence>
<dbReference type="FunFam" id="3.40.50.300:FF:000382">
    <property type="entry name" value="Lon protease homolog 2, peroxisomal"/>
    <property type="match status" value="1"/>
</dbReference>
<evidence type="ECO:0000256" key="8">
    <source>
        <dbReference type="ARBA" id="ARBA00023016"/>
    </source>
</evidence>
<dbReference type="GO" id="GO:0005524">
    <property type="term" value="F:ATP binding"/>
    <property type="evidence" value="ECO:0007669"/>
    <property type="project" value="UniProtKB-UniRule"/>
</dbReference>
<name>I4B5M8_TURPD</name>
<keyword evidence="5 9" id="KW-0378">Hydrolase</keyword>
<dbReference type="InterPro" id="IPR004815">
    <property type="entry name" value="Lon_bac/euk-typ"/>
</dbReference>
<dbReference type="Gene3D" id="1.10.8.60">
    <property type="match status" value="1"/>
</dbReference>
<feature type="domain" description="Lon N-terminal" evidence="16">
    <location>
        <begin position="15"/>
        <end position="213"/>
    </location>
</feature>
<dbReference type="GO" id="GO:0034605">
    <property type="term" value="P:cellular response to heat"/>
    <property type="evidence" value="ECO:0007669"/>
    <property type="project" value="UniProtKB-UniRule"/>
</dbReference>
<dbReference type="KEGG" id="tpx:Turpa_1938"/>
<dbReference type="InterPro" id="IPR027417">
    <property type="entry name" value="P-loop_NTPase"/>
</dbReference>
<dbReference type="InterPro" id="IPR003593">
    <property type="entry name" value="AAA+_ATPase"/>
</dbReference>
<dbReference type="InterPro" id="IPR008269">
    <property type="entry name" value="Lon_proteolytic"/>
</dbReference>
<comment type="function">
    <text evidence="9">ATP-dependent serine protease that mediates the selective degradation of mutant and abnormal proteins as well as certain short-lived regulatory proteins. Required for cellular homeostasis and for survival from DNA damage and developmental changes induced by stress. Degrades polypeptides processively to yield small peptide fragments that are 5 to 10 amino acids long. Binds to DNA in a double-stranded, site-specific manner.</text>
</comment>
<comment type="similarity">
    <text evidence="9 10 13 14">Belongs to the peptidase S16 family.</text>
</comment>
<dbReference type="InterPro" id="IPR027543">
    <property type="entry name" value="Lon_bac"/>
</dbReference>
<proteinExistence type="evidence at transcript level"/>
<comment type="catalytic activity">
    <reaction evidence="9 10 13">
        <text>Hydrolysis of proteins in presence of ATP.</text>
        <dbReference type="EC" id="3.4.21.53"/>
    </reaction>
</comment>
<dbReference type="InterPro" id="IPR020568">
    <property type="entry name" value="Ribosomal_Su5_D2-typ_SF"/>
</dbReference>
<dbReference type="InterPro" id="IPR046336">
    <property type="entry name" value="Lon_prtase_N_sf"/>
</dbReference>
<dbReference type="HAMAP" id="MF_01973">
    <property type="entry name" value="lon_bact"/>
    <property type="match status" value="1"/>
</dbReference>
<dbReference type="InterPro" id="IPR003959">
    <property type="entry name" value="ATPase_AAA_core"/>
</dbReference>
<dbReference type="CDD" id="cd19500">
    <property type="entry name" value="RecA-like_Lon"/>
    <property type="match status" value="1"/>
</dbReference>
<keyword evidence="6 9" id="KW-0720">Serine protease</keyword>
<dbReference type="InterPro" id="IPR015947">
    <property type="entry name" value="PUA-like_sf"/>
</dbReference>